<dbReference type="InterPro" id="IPR003283">
    <property type="entry name" value="T3SS_OMP_SpaO"/>
</dbReference>
<dbReference type="RefSeq" id="WP_304123641.1">
    <property type="nucleotide sequence ID" value="NZ_DYZA01000227.1"/>
</dbReference>
<dbReference type="GO" id="GO:0030254">
    <property type="term" value="P:protein secretion by the type III secretion system"/>
    <property type="evidence" value="ECO:0007669"/>
    <property type="project" value="InterPro"/>
</dbReference>
<dbReference type="InterPro" id="IPR013385">
    <property type="entry name" value="T3SS_SpaO/YscQ/SpaO"/>
</dbReference>
<organism evidence="4 5">
    <name type="scientific">Mailhella massiliensis</name>
    <dbReference type="NCBI Taxonomy" id="1903261"/>
    <lineage>
        <taxon>Bacteria</taxon>
        <taxon>Pseudomonadati</taxon>
        <taxon>Thermodesulfobacteriota</taxon>
        <taxon>Desulfovibrionia</taxon>
        <taxon>Desulfovibrionales</taxon>
        <taxon>Desulfovibrionaceae</taxon>
        <taxon>Mailhella</taxon>
    </lineage>
</organism>
<dbReference type="GO" id="GO:0050918">
    <property type="term" value="P:positive chemotaxis"/>
    <property type="evidence" value="ECO:0007669"/>
    <property type="project" value="TreeGrafter"/>
</dbReference>
<name>A0A921AYC5_9BACT</name>
<dbReference type="GO" id="GO:0071978">
    <property type="term" value="P:bacterial-type flagellum-dependent swarming motility"/>
    <property type="evidence" value="ECO:0007669"/>
    <property type="project" value="TreeGrafter"/>
</dbReference>
<dbReference type="InterPro" id="IPR036429">
    <property type="entry name" value="SpoA-like_sf"/>
</dbReference>
<sequence>MAESVYYPTYKAPFLSPERALVQNGLSLRPWPWDAAFGAGEASLSLLPEAPEFSPSCAIALEMDGAAWLLEMDDVSFLLRHSVFTDAEGGNSPDIDERALPDEVRRALLESLLEQPLAALRSCLNRPLLITDVRFSLEHAGKAAFSLGFAARLSACNGLPEQTVFLRLSPGKAEDAAWLATALRALPQRRSGPLSGTLKSVPLEVALESGYLFLKAGQIVSLGVEDVLLPEAWTAPETLTLRLNLGEGKILSALCTVADGMATLSSPLSEEADPAMDSSLQNDIDIRLSFELDRRLITVGELEALTPGYAFSLNCDMQAPVTIRANGKAIARGRLVDMNGVLGVQIAETL</sequence>
<protein>
    <submittedName>
        <fullName evidence="4">Type III secretion system cytoplasmic ring protein SctQ</fullName>
    </submittedName>
</protein>
<comment type="caution">
    <text evidence="4">The sequence shown here is derived from an EMBL/GenBank/DDBJ whole genome shotgun (WGS) entry which is preliminary data.</text>
</comment>
<evidence type="ECO:0000256" key="1">
    <source>
        <dbReference type="ARBA" id="ARBA00009226"/>
    </source>
</evidence>
<evidence type="ECO:0000256" key="2">
    <source>
        <dbReference type="ARBA" id="ARBA00023026"/>
    </source>
</evidence>
<dbReference type="AlphaFoldDB" id="A0A921AYC5"/>
<dbReference type="PRINTS" id="PR01339">
    <property type="entry name" value="TYPE3OMOPROT"/>
</dbReference>
<dbReference type="PANTHER" id="PTHR30034:SF6">
    <property type="entry name" value="YOP PROTEINS TRANSLOCATION PROTEIN Q"/>
    <property type="match status" value="1"/>
</dbReference>
<dbReference type="Gene3D" id="2.30.330.10">
    <property type="entry name" value="SpoA-like"/>
    <property type="match status" value="1"/>
</dbReference>
<feature type="domain" description="Flagellar motor switch protein FliN-like C-terminal" evidence="3">
    <location>
        <begin position="282"/>
        <end position="349"/>
    </location>
</feature>
<accession>A0A921AYC5</accession>
<evidence type="ECO:0000313" key="5">
    <source>
        <dbReference type="Proteomes" id="UP000698963"/>
    </source>
</evidence>
<dbReference type="NCBIfam" id="TIGR02551">
    <property type="entry name" value="SpaO_YscQ"/>
    <property type="match status" value="1"/>
</dbReference>
<comment type="similarity">
    <text evidence="1">Belongs to the FliN/MopA/SpaO family.</text>
</comment>
<dbReference type="SUPFAM" id="SSF101801">
    <property type="entry name" value="Surface presentation of antigens (SPOA)"/>
    <property type="match status" value="1"/>
</dbReference>
<dbReference type="EMBL" id="DYZA01000227">
    <property type="protein sequence ID" value="HJD98146.1"/>
    <property type="molecule type" value="Genomic_DNA"/>
</dbReference>
<dbReference type="Proteomes" id="UP000698963">
    <property type="component" value="Unassembled WGS sequence"/>
</dbReference>
<dbReference type="InterPro" id="IPR001543">
    <property type="entry name" value="FliN-like_C"/>
</dbReference>
<dbReference type="PANTHER" id="PTHR30034">
    <property type="entry name" value="FLAGELLAR MOTOR SWITCH PROTEIN FLIM"/>
    <property type="match status" value="1"/>
</dbReference>
<reference evidence="4" key="1">
    <citation type="journal article" date="2021" name="PeerJ">
        <title>Extensive microbial diversity within the chicken gut microbiome revealed by metagenomics and culture.</title>
        <authorList>
            <person name="Gilroy R."/>
            <person name="Ravi A."/>
            <person name="Getino M."/>
            <person name="Pursley I."/>
            <person name="Horton D.L."/>
            <person name="Alikhan N.F."/>
            <person name="Baker D."/>
            <person name="Gharbi K."/>
            <person name="Hall N."/>
            <person name="Watson M."/>
            <person name="Adriaenssens E.M."/>
            <person name="Foster-Nyarko E."/>
            <person name="Jarju S."/>
            <person name="Secka A."/>
            <person name="Antonio M."/>
            <person name="Oren A."/>
            <person name="Chaudhuri R.R."/>
            <person name="La Ragione R."/>
            <person name="Hildebrand F."/>
            <person name="Pallen M.J."/>
        </authorList>
    </citation>
    <scope>NUCLEOTIDE SEQUENCE</scope>
    <source>
        <strain evidence="4">ChiGjej2B2-19336</strain>
    </source>
</reference>
<gene>
    <name evidence="4" type="primary">sctQ</name>
    <name evidence="4" type="ORF">K8W16_10940</name>
</gene>
<evidence type="ECO:0000259" key="3">
    <source>
        <dbReference type="Pfam" id="PF01052"/>
    </source>
</evidence>
<proteinExistence type="inferred from homology"/>
<evidence type="ECO:0000313" key="4">
    <source>
        <dbReference type="EMBL" id="HJD98146.1"/>
    </source>
</evidence>
<reference evidence="4" key="2">
    <citation type="submission" date="2021-09" db="EMBL/GenBank/DDBJ databases">
        <authorList>
            <person name="Gilroy R."/>
        </authorList>
    </citation>
    <scope>NUCLEOTIDE SEQUENCE</scope>
    <source>
        <strain evidence="4">ChiGjej2B2-19336</strain>
    </source>
</reference>
<dbReference type="Pfam" id="PF01052">
    <property type="entry name" value="FliMN_C"/>
    <property type="match status" value="1"/>
</dbReference>
<keyword evidence="2" id="KW-0843">Virulence</keyword>